<sequence>MDLGNIGMMILMVIGGLTGLVTTIAISLGLPAVIIWKLYRRIVKGIPFTQ</sequence>
<keyword evidence="1" id="KW-0472">Membrane</keyword>
<dbReference type="RefSeq" id="WP_199882844.1">
    <property type="nucleotide sequence ID" value="NZ_JAJCIQ010000002.1"/>
</dbReference>
<organism evidence="2 3">
    <name type="scientific">Bariatricus massiliensis</name>
    <dbReference type="NCBI Taxonomy" id="1745713"/>
    <lineage>
        <taxon>Bacteria</taxon>
        <taxon>Bacillati</taxon>
        <taxon>Bacillota</taxon>
        <taxon>Clostridia</taxon>
        <taxon>Lachnospirales</taxon>
        <taxon>Lachnospiraceae</taxon>
        <taxon>Bariatricus</taxon>
    </lineage>
</organism>
<keyword evidence="1" id="KW-0812">Transmembrane</keyword>
<keyword evidence="3" id="KW-1185">Reference proteome</keyword>
<name>A0ABS8DE86_9FIRM</name>
<dbReference type="EMBL" id="JAJCIS010000002">
    <property type="protein sequence ID" value="MCB7386737.1"/>
    <property type="molecule type" value="Genomic_DNA"/>
</dbReference>
<feature type="transmembrane region" description="Helical" evidence="1">
    <location>
        <begin position="6"/>
        <end position="36"/>
    </location>
</feature>
<comment type="caution">
    <text evidence="2">The sequence shown here is derived from an EMBL/GenBank/DDBJ whole genome shotgun (WGS) entry which is preliminary data.</text>
</comment>
<protein>
    <recommendedName>
        <fullName evidence="4">AI-2E family transporter</fullName>
    </recommendedName>
</protein>
<evidence type="ECO:0000256" key="1">
    <source>
        <dbReference type="SAM" id="Phobius"/>
    </source>
</evidence>
<reference evidence="2 3" key="1">
    <citation type="submission" date="2021-10" db="EMBL/GenBank/DDBJ databases">
        <title>Collection of gut derived symbiotic bacterial strains cultured from healthy donors.</title>
        <authorList>
            <person name="Lin H."/>
            <person name="Littmann E."/>
            <person name="Kohout C."/>
            <person name="Pamer E.G."/>
        </authorList>
    </citation>
    <scope>NUCLEOTIDE SEQUENCE [LARGE SCALE GENOMIC DNA]</scope>
    <source>
        <strain evidence="2 3">DFI.1.165</strain>
    </source>
</reference>
<evidence type="ECO:0000313" key="3">
    <source>
        <dbReference type="Proteomes" id="UP001299546"/>
    </source>
</evidence>
<keyword evidence="1" id="KW-1133">Transmembrane helix</keyword>
<evidence type="ECO:0000313" key="2">
    <source>
        <dbReference type="EMBL" id="MCB7386737.1"/>
    </source>
</evidence>
<proteinExistence type="predicted"/>
<evidence type="ECO:0008006" key="4">
    <source>
        <dbReference type="Google" id="ProtNLM"/>
    </source>
</evidence>
<dbReference type="Proteomes" id="UP001299546">
    <property type="component" value="Unassembled WGS sequence"/>
</dbReference>
<accession>A0ABS8DE86</accession>
<gene>
    <name evidence="2" type="ORF">LIZ65_05500</name>
</gene>